<name>A0ABU4TDE6_9PSEU</name>
<evidence type="ECO:0000313" key="1">
    <source>
        <dbReference type="EMBL" id="MDX8036212.1"/>
    </source>
</evidence>
<dbReference type="RefSeq" id="WP_319971221.1">
    <property type="nucleotide sequence ID" value="NZ_JAXAVW010000042.1"/>
</dbReference>
<accession>A0ABU4TDE6</accession>
<proteinExistence type="predicted"/>
<protein>
    <submittedName>
        <fullName evidence="1">Uncharacterized protein</fullName>
    </submittedName>
</protein>
<organism evidence="1 2">
    <name type="scientific">Lentzea miocenica</name>
    <dbReference type="NCBI Taxonomy" id="3095431"/>
    <lineage>
        <taxon>Bacteria</taxon>
        <taxon>Bacillati</taxon>
        <taxon>Actinomycetota</taxon>
        <taxon>Actinomycetes</taxon>
        <taxon>Pseudonocardiales</taxon>
        <taxon>Pseudonocardiaceae</taxon>
        <taxon>Lentzea</taxon>
    </lineage>
</organism>
<gene>
    <name evidence="1" type="ORF">SK803_38960</name>
</gene>
<keyword evidence="2" id="KW-1185">Reference proteome</keyword>
<sequence length="208" mass="23430">MHELPWRTGMSFQLWSYGVGHSELRMYSKASGVMLLFVDVRLIRLGTSYPDVVLRLAEEREYDEFRDLPFKFQLWLALESPDRTGYIACSGVSAREVTSTNRAEHADGRLVMATNHQESLAGRETPRQPPHELDGAEVLSFALAGPAQRPRGTSTATGFVVARYGDDFHLLHCDDDWNVLARSVHDGRFKAMRQAGSEFEALEFLQPG</sequence>
<dbReference type="EMBL" id="JAXAVW010000042">
    <property type="protein sequence ID" value="MDX8036212.1"/>
    <property type="molecule type" value="Genomic_DNA"/>
</dbReference>
<comment type="caution">
    <text evidence="1">The sequence shown here is derived from an EMBL/GenBank/DDBJ whole genome shotgun (WGS) entry which is preliminary data.</text>
</comment>
<reference evidence="1 2" key="1">
    <citation type="submission" date="2023-11" db="EMBL/GenBank/DDBJ databases">
        <title>Lentzea sokolovensis, sp. nov., Lentzea kristufkii, sp. nov., and Lentzea miocenensis, sp. nov., rare actinobacteria from Sokolov Coal Basin, Miocene lacustrine sediment, Czech Republic.</title>
        <authorList>
            <person name="Lara A."/>
            <person name="Kotroba L."/>
            <person name="Nouioui I."/>
            <person name="Neumann-Schaal M."/>
            <person name="Mast Y."/>
            <person name="Chronakova A."/>
        </authorList>
    </citation>
    <scope>NUCLEOTIDE SEQUENCE [LARGE SCALE GENOMIC DNA]</scope>
    <source>
        <strain evidence="1 2">BCCO 10_0856</strain>
    </source>
</reference>
<dbReference type="Proteomes" id="UP001285521">
    <property type="component" value="Unassembled WGS sequence"/>
</dbReference>
<evidence type="ECO:0000313" key="2">
    <source>
        <dbReference type="Proteomes" id="UP001285521"/>
    </source>
</evidence>